<feature type="domain" description="PH" evidence="2">
    <location>
        <begin position="60"/>
        <end position="159"/>
    </location>
</feature>
<dbReference type="STRING" id="1257118.L8HAD7"/>
<gene>
    <name evidence="3" type="ORF">ACA1_141890</name>
</gene>
<dbReference type="PROSITE" id="PS51257">
    <property type="entry name" value="PROKAR_LIPOPROTEIN"/>
    <property type="match status" value="1"/>
</dbReference>
<feature type="region of interest" description="Disordered" evidence="1">
    <location>
        <begin position="168"/>
        <end position="189"/>
    </location>
</feature>
<dbReference type="FunFam" id="2.30.29.30:FF:000286">
    <property type="entry name" value="PH-protein kinase domain containing protein"/>
    <property type="match status" value="1"/>
</dbReference>
<dbReference type="InterPro" id="IPR011993">
    <property type="entry name" value="PH-like_dom_sf"/>
</dbReference>
<dbReference type="Proteomes" id="UP000011083">
    <property type="component" value="Unassembled WGS sequence"/>
</dbReference>
<evidence type="ECO:0000256" key="1">
    <source>
        <dbReference type="SAM" id="MobiDB-lite"/>
    </source>
</evidence>
<dbReference type="EMBL" id="KB007883">
    <property type="protein sequence ID" value="ELR22499.1"/>
    <property type="molecule type" value="Genomic_DNA"/>
</dbReference>
<dbReference type="InterPro" id="IPR051707">
    <property type="entry name" value="PI-Interact_SigTrans_Reg"/>
</dbReference>
<dbReference type="PANTHER" id="PTHR14336">
    <property type="entry name" value="TANDEM PH DOMAIN CONTAINING PROTEIN"/>
    <property type="match status" value="1"/>
</dbReference>
<organism evidence="3 4">
    <name type="scientific">Acanthamoeba castellanii (strain ATCC 30010 / Neff)</name>
    <dbReference type="NCBI Taxonomy" id="1257118"/>
    <lineage>
        <taxon>Eukaryota</taxon>
        <taxon>Amoebozoa</taxon>
        <taxon>Discosea</taxon>
        <taxon>Longamoebia</taxon>
        <taxon>Centramoebida</taxon>
        <taxon>Acanthamoebidae</taxon>
        <taxon>Acanthamoeba</taxon>
    </lineage>
</organism>
<feature type="compositionally biased region" description="Low complexity" evidence="1">
    <location>
        <begin position="175"/>
        <end position="189"/>
    </location>
</feature>
<proteinExistence type="predicted"/>
<dbReference type="Pfam" id="PF00169">
    <property type="entry name" value="PH"/>
    <property type="match status" value="1"/>
</dbReference>
<sequence>MSCHNSRSTCTPAPCSYTTTSSSCSSRPVYTTTSTYPGYAARGQQAAAIRTNGPAFLRQNAIREGYLVKQGGIIKNWKRRFWILSGMALYYFVSPASEEPQGVIQLKGASVALNNGTFPSSVQPKYVFAIDTPSRRYYVEADNQLEFDSWVDAIQSAIRGKVTQFYSQPIPDQRPTQAAYAPSAPAGGAWPQQQQQAWGAAQATQSGYTPIYPSLSASGQQQLPQQYQQQQQQPQQYWAQPPPQSGYNGGYAPYGGVVQMSSGYSSNAYPYPAQHQ</sequence>
<feature type="region of interest" description="Disordered" evidence="1">
    <location>
        <begin position="210"/>
        <end position="252"/>
    </location>
</feature>
<protein>
    <submittedName>
        <fullName evidence="3">PH domain containing protein</fullName>
    </submittedName>
</protein>
<dbReference type="SMART" id="SM00233">
    <property type="entry name" value="PH"/>
    <property type="match status" value="1"/>
</dbReference>
<feature type="compositionally biased region" description="Low complexity" evidence="1">
    <location>
        <begin position="220"/>
        <end position="239"/>
    </location>
</feature>
<dbReference type="OrthoDB" id="185175at2759"/>
<evidence type="ECO:0000259" key="2">
    <source>
        <dbReference type="PROSITE" id="PS50003"/>
    </source>
</evidence>
<keyword evidence="4" id="KW-1185">Reference proteome</keyword>
<evidence type="ECO:0000313" key="3">
    <source>
        <dbReference type="EMBL" id="ELR22499.1"/>
    </source>
</evidence>
<dbReference type="PROSITE" id="PS50003">
    <property type="entry name" value="PH_DOMAIN"/>
    <property type="match status" value="1"/>
</dbReference>
<dbReference type="InterPro" id="IPR001849">
    <property type="entry name" value="PH_domain"/>
</dbReference>
<dbReference type="AlphaFoldDB" id="L8HAD7"/>
<dbReference type="VEuPathDB" id="AmoebaDB:ACA1_141890"/>
<dbReference type="GO" id="GO:0005547">
    <property type="term" value="F:phosphatidylinositol-3,4,5-trisphosphate binding"/>
    <property type="evidence" value="ECO:0007669"/>
    <property type="project" value="UniProtKB-ARBA"/>
</dbReference>
<name>L8HAD7_ACACF</name>
<dbReference type="Gene3D" id="2.30.29.30">
    <property type="entry name" value="Pleckstrin-homology domain (PH domain)/Phosphotyrosine-binding domain (PTB)"/>
    <property type="match status" value="1"/>
</dbReference>
<dbReference type="SUPFAM" id="SSF50729">
    <property type="entry name" value="PH domain-like"/>
    <property type="match status" value="1"/>
</dbReference>
<dbReference type="GeneID" id="14923426"/>
<evidence type="ECO:0000313" key="4">
    <source>
        <dbReference type="Proteomes" id="UP000011083"/>
    </source>
</evidence>
<dbReference type="RefSeq" id="XP_004349587.1">
    <property type="nucleotide sequence ID" value="XM_004349537.1"/>
</dbReference>
<accession>L8HAD7</accession>
<dbReference type="KEGG" id="acan:ACA1_141890"/>
<reference evidence="3 4" key="1">
    <citation type="journal article" date="2013" name="Genome Biol.">
        <title>Genome of Acanthamoeba castellanii highlights extensive lateral gene transfer and early evolution of tyrosine kinase signaling.</title>
        <authorList>
            <person name="Clarke M."/>
            <person name="Lohan A.J."/>
            <person name="Liu B."/>
            <person name="Lagkouvardos I."/>
            <person name="Roy S."/>
            <person name="Zafar N."/>
            <person name="Bertelli C."/>
            <person name="Schilde C."/>
            <person name="Kianianmomeni A."/>
            <person name="Burglin T.R."/>
            <person name="Frech C."/>
            <person name="Turcotte B."/>
            <person name="Kopec K.O."/>
            <person name="Synnott J.M."/>
            <person name="Choo C."/>
            <person name="Paponov I."/>
            <person name="Finkler A."/>
            <person name="Soon Heng Tan C."/>
            <person name="Hutchins A.P."/>
            <person name="Weinmeier T."/>
            <person name="Rattei T."/>
            <person name="Chu J.S."/>
            <person name="Gimenez G."/>
            <person name="Irimia M."/>
            <person name="Rigden D.J."/>
            <person name="Fitzpatrick D.A."/>
            <person name="Lorenzo-Morales J."/>
            <person name="Bateman A."/>
            <person name="Chiu C.H."/>
            <person name="Tang P."/>
            <person name="Hegemann P."/>
            <person name="Fromm H."/>
            <person name="Raoult D."/>
            <person name="Greub G."/>
            <person name="Miranda-Saavedra D."/>
            <person name="Chen N."/>
            <person name="Nash P."/>
            <person name="Ginger M.L."/>
            <person name="Horn M."/>
            <person name="Schaap P."/>
            <person name="Caler L."/>
            <person name="Loftus B."/>
        </authorList>
    </citation>
    <scope>NUCLEOTIDE SEQUENCE [LARGE SCALE GENOMIC DNA]</scope>
    <source>
        <strain evidence="3 4">Neff</strain>
    </source>
</reference>